<gene>
    <name evidence="3" type="ORF">CPZ25_009715</name>
</gene>
<dbReference type="SUPFAM" id="SSF53448">
    <property type="entry name" value="Nucleotide-diphospho-sugar transferases"/>
    <property type="match status" value="1"/>
</dbReference>
<dbReference type="PANTHER" id="PTHR10859:SF114">
    <property type="entry name" value="DOLICHOL-PHOSPHATE MANNOSYLTRANSFERASE"/>
    <property type="match status" value="1"/>
</dbReference>
<evidence type="ECO:0000313" key="4">
    <source>
        <dbReference type="Proteomes" id="UP000218387"/>
    </source>
</evidence>
<dbReference type="AlphaFoldDB" id="A0A2A5TCI2"/>
<dbReference type="KEGG" id="emt:CPZ25_009715"/>
<dbReference type="GO" id="GO:0016740">
    <property type="term" value="F:transferase activity"/>
    <property type="evidence" value="ECO:0007669"/>
    <property type="project" value="UniProtKB-KW"/>
</dbReference>
<evidence type="ECO:0000256" key="1">
    <source>
        <dbReference type="SAM" id="Phobius"/>
    </source>
</evidence>
<dbReference type="CDD" id="cd04179">
    <property type="entry name" value="DPM_DPG-synthase_like"/>
    <property type="match status" value="1"/>
</dbReference>
<proteinExistence type="predicted"/>
<protein>
    <submittedName>
        <fullName evidence="3">Glycosyltransferase family 2 protein</fullName>
    </submittedName>
</protein>
<dbReference type="Gene3D" id="3.90.550.10">
    <property type="entry name" value="Spore Coat Polysaccharide Biosynthesis Protein SpsA, Chain A"/>
    <property type="match status" value="1"/>
</dbReference>
<dbReference type="InterPro" id="IPR001173">
    <property type="entry name" value="Glyco_trans_2-like"/>
</dbReference>
<keyword evidence="4" id="KW-1185">Reference proteome</keyword>
<keyword evidence="1" id="KW-1133">Transmembrane helix</keyword>
<evidence type="ECO:0000259" key="2">
    <source>
        <dbReference type="Pfam" id="PF00535"/>
    </source>
</evidence>
<dbReference type="GO" id="GO:0006487">
    <property type="term" value="P:protein N-linked glycosylation"/>
    <property type="evidence" value="ECO:0007669"/>
    <property type="project" value="TreeGrafter"/>
</dbReference>
<evidence type="ECO:0000313" key="3">
    <source>
        <dbReference type="EMBL" id="QCT71589.1"/>
    </source>
</evidence>
<reference evidence="3 4" key="1">
    <citation type="submission" date="2018-05" db="EMBL/GenBank/DDBJ databases">
        <title>Genome comparison of Eubacterium sp.</title>
        <authorList>
            <person name="Feng Y."/>
            <person name="Sanchez-Andrea I."/>
            <person name="Stams A.J.M."/>
            <person name="De Vos W.M."/>
        </authorList>
    </citation>
    <scope>NUCLEOTIDE SEQUENCE [LARGE SCALE GENOMIC DNA]</scope>
    <source>
        <strain evidence="3 4">YI</strain>
    </source>
</reference>
<keyword evidence="1" id="KW-0472">Membrane</keyword>
<feature type="domain" description="Glycosyltransferase 2-like" evidence="2">
    <location>
        <begin position="6"/>
        <end position="163"/>
    </location>
</feature>
<sequence length="238" mass="26655">MIKVLVIVPAYNEQDSIESVIENLKEITIPNIKLDYVIINDCSIDNTKKICLEKNYNFIDLPVNLGIGGGVQTGYKYAVEQDYDIAIQMDGDGQHDPFFIKNLIEPIINNQADMVIGSRFITKEGFQSSGARRIGINMLRILIKSLSGKEIKDTTSGFRATNKALTTFFSMYYASDYPEPEAIIAATLNNFTIKEVSVVMSERKGGESSIKAFKSVYYMIKVFLAIIICRLGSFRKGK</sequence>
<dbReference type="InterPro" id="IPR029044">
    <property type="entry name" value="Nucleotide-diphossugar_trans"/>
</dbReference>
<dbReference type="PANTHER" id="PTHR10859">
    <property type="entry name" value="GLYCOSYL TRANSFERASE"/>
    <property type="match status" value="1"/>
</dbReference>
<keyword evidence="1" id="KW-0812">Transmembrane</keyword>
<keyword evidence="3" id="KW-0808">Transferase</keyword>
<name>A0A2A5TCI2_EUBML</name>
<dbReference type="RefSeq" id="WP_096920330.1">
    <property type="nucleotide sequence ID" value="NZ_CP029487.1"/>
</dbReference>
<dbReference type="Proteomes" id="UP000218387">
    <property type="component" value="Chromosome"/>
</dbReference>
<dbReference type="EMBL" id="CP029487">
    <property type="protein sequence ID" value="QCT71589.1"/>
    <property type="molecule type" value="Genomic_DNA"/>
</dbReference>
<dbReference type="Pfam" id="PF00535">
    <property type="entry name" value="Glycos_transf_2"/>
    <property type="match status" value="1"/>
</dbReference>
<organism evidence="3 4">
    <name type="scientific">Eubacterium maltosivorans</name>
    <dbReference type="NCBI Taxonomy" id="2041044"/>
    <lineage>
        <taxon>Bacteria</taxon>
        <taxon>Bacillati</taxon>
        <taxon>Bacillota</taxon>
        <taxon>Clostridia</taxon>
        <taxon>Eubacteriales</taxon>
        <taxon>Eubacteriaceae</taxon>
        <taxon>Eubacterium</taxon>
    </lineage>
</organism>
<accession>A0A2A5TCI2</accession>
<feature type="transmembrane region" description="Helical" evidence="1">
    <location>
        <begin position="216"/>
        <end position="233"/>
    </location>
</feature>